<dbReference type="Pfam" id="PF13517">
    <property type="entry name" value="FG-GAP_3"/>
    <property type="match status" value="2"/>
</dbReference>
<keyword evidence="1 2" id="KW-0732">Signal</keyword>
<feature type="signal peptide" evidence="2">
    <location>
        <begin position="1"/>
        <end position="17"/>
    </location>
</feature>
<dbReference type="KEGG" id="noa:BKM31_14155"/>
<dbReference type="InterPro" id="IPR028994">
    <property type="entry name" value="Integrin_alpha_N"/>
</dbReference>
<dbReference type="SUPFAM" id="SSF69318">
    <property type="entry name" value="Integrin alpha N-terminal domain"/>
    <property type="match status" value="1"/>
</dbReference>
<accession>A0A1U9ZWZ3</accession>
<protein>
    <recommendedName>
        <fullName evidence="3">ARB-07466-like C-terminal domain-containing protein</fullName>
    </recommendedName>
</protein>
<dbReference type="Pfam" id="PF26571">
    <property type="entry name" value="VldE"/>
    <property type="match status" value="1"/>
</dbReference>
<feature type="domain" description="ARB-07466-like C-terminal" evidence="3">
    <location>
        <begin position="44"/>
        <end position="152"/>
    </location>
</feature>
<feature type="chain" id="PRO_5012075484" description="ARB-07466-like C-terminal domain-containing protein" evidence="2">
    <location>
        <begin position="18"/>
        <end position="421"/>
    </location>
</feature>
<dbReference type="InterPro" id="IPR013517">
    <property type="entry name" value="FG-GAP"/>
</dbReference>
<reference evidence="5" key="1">
    <citation type="journal article" date="2017" name="Med. Chem. Commun.">
        <title>Nonomuraea sp. ATCC 55076 harbours the largest actinomycete chromosome to date and the kistamicin biosynthetic gene cluster.</title>
        <authorList>
            <person name="Nazari B."/>
            <person name="Forneris C.C."/>
            <person name="Gibson M.I."/>
            <person name="Moon K."/>
            <person name="Schramma K.R."/>
            <person name="Seyedsayamdost M.R."/>
        </authorList>
    </citation>
    <scope>NUCLEOTIDE SEQUENCE [LARGE SCALE GENOMIC DNA]</scope>
    <source>
        <strain evidence="5">ATCC 55076</strain>
    </source>
</reference>
<dbReference type="RefSeq" id="WP_080038609.1">
    <property type="nucleotide sequence ID" value="NZ_CP017717.1"/>
</dbReference>
<name>A0A1U9ZWZ3_9ACTN</name>
<dbReference type="EMBL" id="CP017717">
    <property type="protein sequence ID" value="AQZ62450.1"/>
    <property type="molecule type" value="Genomic_DNA"/>
</dbReference>
<evidence type="ECO:0000259" key="3">
    <source>
        <dbReference type="Pfam" id="PF26571"/>
    </source>
</evidence>
<gene>
    <name evidence="4" type="ORF">BKM31_14155</name>
</gene>
<sequence>MAVLTTHLVATAAPASAAPPTPNFGPAIEGYAPAQYQTTCDPTPKPGVVDFRDLLNRTYGTHTSGIVRDCSSGGTSEHKEGRALDYHFNISDPVQAAAANDVLNWLLATDRYGNPNAIARRLGILYIIWNRQIWQAGTWKAYNGDNAHTDHIHFSFGWPGARKQTSWWVARPYGERISDFSGDGYSDVLAVDGAGKLYYYPNNGVNLSTRTELGNGGWQNFKFARAADWSGDGFADVLGVDSAGQLFYYPNNNLGLGGRTPIGNGGWETFRHFMAADWSGDGHADVLGVDDAGLLWYYPHNGDSLSARIQIGNGGWESFKHVMAADFSGDGFADVLGVDADGLMWYYPHLGAGLGPRIQLGNGGWQGFRFVRAMDFSGDGFADVLGVDSAGQLFYYPNNNLGLGGRTPIGNGGWETFKFIL</sequence>
<evidence type="ECO:0000256" key="1">
    <source>
        <dbReference type="ARBA" id="ARBA00022729"/>
    </source>
</evidence>
<dbReference type="PANTHER" id="PTHR44103:SF1">
    <property type="entry name" value="PROPROTEIN CONVERTASE P"/>
    <property type="match status" value="1"/>
</dbReference>
<dbReference type="STRING" id="1909395.BKM31_14155"/>
<evidence type="ECO:0000313" key="5">
    <source>
        <dbReference type="Proteomes" id="UP000190797"/>
    </source>
</evidence>
<dbReference type="InterPro" id="IPR058593">
    <property type="entry name" value="ARB_07466-like_C"/>
</dbReference>
<dbReference type="PANTHER" id="PTHR44103">
    <property type="entry name" value="PROPROTEIN CONVERTASE P"/>
    <property type="match status" value="1"/>
</dbReference>
<evidence type="ECO:0000256" key="2">
    <source>
        <dbReference type="SAM" id="SignalP"/>
    </source>
</evidence>
<dbReference type="AlphaFoldDB" id="A0A1U9ZWZ3"/>
<dbReference type="Proteomes" id="UP000190797">
    <property type="component" value="Chromosome"/>
</dbReference>
<evidence type="ECO:0000313" key="4">
    <source>
        <dbReference type="EMBL" id="AQZ62450.1"/>
    </source>
</evidence>
<organism evidence="4 5">
    <name type="scientific">[Actinomadura] parvosata subsp. kistnae</name>
    <dbReference type="NCBI Taxonomy" id="1909395"/>
    <lineage>
        <taxon>Bacteria</taxon>
        <taxon>Bacillati</taxon>
        <taxon>Actinomycetota</taxon>
        <taxon>Actinomycetes</taxon>
        <taxon>Streptosporangiales</taxon>
        <taxon>Streptosporangiaceae</taxon>
        <taxon>Nonomuraea</taxon>
    </lineage>
</organism>
<proteinExistence type="predicted"/>
<keyword evidence="5" id="KW-1185">Reference proteome</keyword>
<dbReference type="Gene3D" id="2.115.10.10">
    <property type="entry name" value="Tachylectin 2"/>
    <property type="match status" value="1"/>
</dbReference>